<dbReference type="Proteomes" id="UP000799755">
    <property type="component" value="Unassembled WGS sequence"/>
</dbReference>
<accession>A0ACB6Q9A0</accession>
<evidence type="ECO:0000313" key="1">
    <source>
        <dbReference type="EMBL" id="KAF2463548.1"/>
    </source>
</evidence>
<proteinExistence type="predicted"/>
<organism evidence="1 2">
    <name type="scientific">Lindgomyces ingoldianus</name>
    <dbReference type="NCBI Taxonomy" id="673940"/>
    <lineage>
        <taxon>Eukaryota</taxon>
        <taxon>Fungi</taxon>
        <taxon>Dikarya</taxon>
        <taxon>Ascomycota</taxon>
        <taxon>Pezizomycotina</taxon>
        <taxon>Dothideomycetes</taxon>
        <taxon>Pleosporomycetidae</taxon>
        <taxon>Pleosporales</taxon>
        <taxon>Lindgomycetaceae</taxon>
        <taxon>Lindgomyces</taxon>
    </lineage>
</organism>
<sequence length="470" mass="52396">MSVRGRGGRGRGRPKTQLWHFDTAYRPGSDVWEANYRIKSAPPTVTRGPRRACPIEGAETSILRRTQTRDGIPQIIYTVEIRQLVQAHDGTYDVHSVSTEDVDLSRIDHYASKWEQQRFENAEFKAARNAAEVARRAGIEAQEKKYLAVNFRNSRAPSRMDGAASTATLSHAAGRGRGRRRGYGLGRGRESVHGHRSGRGDHVNLVDHTPDAFNEAAILDSQEDDDADAVSLKPPPGLHHEAPSNRASNESDGDVPPLSPSLMRSSFIANSALVASPTIPRIHPEVLDIDDNTSSMSSAAQQLMSERQVRKRLSSDENVDELQVADGAAWHHSKRRRTESVSLSPKPGRPKNSLAEQPHSSLEDESISESSSEDRRNDHIGDITPQGHGHDQEQNEKEHEGEDLEIFTVENIVSHTYQNDKKVYLVKWEGVDKAEDWLTEEELEGAADMLAEYKARIERPVFRKNKGVVK</sequence>
<name>A0ACB6Q9A0_9PLEO</name>
<protein>
    <submittedName>
        <fullName evidence="1">Uncharacterized protein</fullName>
    </submittedName>
</protein>
<reference evidence="1" key="1">
    <citation type="journal article" date="2020" name="Stud. Mycol.">
        <title>101 Dothideomycetes genomes: a test case for predicting lifestyles and emergence of pathogens.</title>
        <authorList>
            <person name="Haridas S."/>
            <person name="Albert R."/>
            <person name="Binder M."/>
            <person name="Bloem J."/>
            <person name="Labutti K."/>
            <person name="Salamov A."/>
            <person name="Andreopoulos B."/>
            <person name="Baker S."/>
            <person name="Barry K."/>
            <person name="Bills G."/>
            <person name="Bluhm B."/>
            <person name="Cannon C."/>
            <person name="Castanera R."/>
            <person name="Culley D."/>
            <person name="Daum C."/>
            <person name="Ezra D."/>
            <person name="Gonzalez J."/>
            <person name="Henrissat B."/>
            <person name="Kuo A."/>
            <person name="Liang C."/>
            <person name="Lipzen A."/>
            <person name="Lutzoni F."/>
            <person name="Magnuson J."/>
            <person name="Mondo S."/>
            <person name="Nolan M."/>
            <person name="Ohm R."/>
            <person name="Pangilinan J."/>
            <person name="Park H.-J."/>
            <person name="Ramirez L."/>
            <person name="Alfaro M."/>
            <person name="Sun H."/>
            <person name="Tritt A."/>
            <person name="Yoshinaga Y."/>
            <person name="Zwiers L.-H."/>
            <person name="Turgeon B."/>
            <person name="Goodwin S."/>
            <person name="Spatafora J."/>
            <person name="Crous P."/>
            <person name="Grigoriev I."/>
        </authorList>
    </citation>
    <scope>NUCLEOTIDE SEQUENCE</scope>
    <source>
        <strain evidence="1">ATCC 200398</strain>
    </source>
</reference>
<keyword evidence="2" id="KW-1185">Reference proteome</keyword>
<evidence type="ECO:0000313" key="2">
    <source>
        <dbReference type="Proteomes" id="UP000799755"/>
    </source>
</evidence>
<gene>
    <name evidence="1" type="ORF">BDR25DRAFT_108071</name>
</gene>
<comment type="caution">
    <text evidence="1">The sequence shown here is derived from an EMBL/GenBank/DDBJ whole genome shotgun (WGS) entry which is preliminary data.</text>
</comment>
<dbReference type="EMBL" id="MU003549">
    <property type="protein sequence ID" value="KAF2463548.1"/>
    <property type="molecule type" value="Genomic_DNA"/>
</dbReference>